<reference evidence="2" key="1">
    <citation type="submission" date="2021-01" db="EMBL/GenBank/DDBJ databases">
        <authorList>
            <person name="Corre E."/>
            <person name="Pelletier E."/>
            <person name="Niang G."/>
            <person name="Scheremetjew M."/>
            <person name="Finn R."/>
            <person name="Kale V."/>
            <person name="Holt S."/>
            <person name="Cochrane G."/>
            <person name="Meng A."/>
            <person name="Brown T."/>
            <person name="Cohen L."/>
        </authorList>
    </citation>
    <scope>NUCLEOTIDE SEQUENCE</scope>
    <source>
        <strain evidence="2">CCMP325</strain>
    </source>
</reference>
<sequence length="200" mass="23159">MSRQLGSLVRAPSVVSLSNLFLAPTSPMSTLGFSRGMASEKKKARKEKKVFNNPVLPPVQERIRQLTMYKWQVHDLRVQYRNEYLQKVEAKRAAQAAKQEELQKEREAKHVEEIKKKQERAKRAYEAMLVLRAEKAKRAMEARQRFEARGELQLEKARNKLANNALEATTWAIAPDDAENMIQEAIMNPSPPMFDNRVRR</sequence>
<protein>
    <submittedName>
        <fullName evidence="2">Uncharacterized protein</fullName>
    </submittedName>
</protein>
<evidence type="ECO:0000256" key="1">
    <source>
        <dbReference type="SAM" id="Coils"/>
    </source>
</evidence>
<dbReference type="EMBL" id="HBEO01024472">
    <property type="protein sequence ID" value="CAD8495128.1"/>
    <property type="molecule type" value="Transcribed_RNA"/>
</dbReference>
<organism evidence="2">
    <name type="scientific">Hanusia phi</name>
    <dbReference type="NCBI Taxonomy" id="3032"/>
    <lineage>
        <taxon>Eukaryota</taxon>
        <taxon>Cryptophyceae</taxon>
        <taxon>Pyrenomonadales</taxon>
        <taxon>Geminigeraceae</taxon>
        <taxon>Hanusia</taxon>
    </lineage>
</organism>
<proteinExistence type="predicted"/>
<accession>A0A7S0EUI2</accession>
<name>A0A7S0EUI2_9CRYP</name>
<feature type="coiled-coil region" evidence="1">
    <location>
        <begin position="85"/>
        <end position="124"/>
    </location>
</feature>
<evidence type="ECO:0000313" key="2">
    <source>
        <dbReference type="EMBL" id="CAD8495128.1"/>
    </source>
</evidence>
<keyword evidence="1" id="KW-0175">Coiled coil</keyword>
<gene>
    <name evidence="2" type="ORF">HPHI1048_LOCUS16474</name>
</gene>
<dbReference type="AlphaFoldDB" id="A0A7S0EUI2"/>